<feature type="domain" description="Ig-like" evidence="4">
    <location>
        <begin position="202"/>
        <end position="302"/>
    </location>
</feature>
<evidence type="ECO:0000256" key="1">
    <source>
        <dbReference type="ARBA" id="ARBA00022737"/>
    </source>
</evidence>
<evidence type="ECO:0000259" key="4">
    <source>
        <dbReference type="PROSITE" id="PS50835"/>
    </source>
</evidence>
<dbReference type="PRINTS" id="PR00014">
    <property type="entry name" value="FNTYPEIII"/>
</dbReference>
<sequence length="1412" mass="161103">KPTFKSQPESLIETDYGKTVQLKCDGISNPPANITWYKNAEAIDFDKQTNFKQTDSGTRLVISDISLKEQAIYQCFLSNDAGHISASTLLKIISFAPKFTENIKNQTVYSDSNIELSCGLVDGSPKPKIIWSKIDYFSNQNEPYTGSFRENFPKFIETDDQNNDALLLRNVNHKNQGWYKCEASNILGKVSATMYLQVKKKTEIIEPPMNISVTKGQSALFKCKVSKEQDIEIDLKWKFNDQILDLSPHDYDSYNSQYPNLRLYKNGTLQILEAKNTDIGTYKCLVTSLNNIEAGEDEKTAYLNVVELPYAPFNLNAELNLAEKRSVNLTWQSSFDGNSPILKYIIHAKINSFDSSLAQYEQTDDWFVIKDNVLVTPYFYFNNQPQVYWSIIYDLKPAYTYEFRVSAVNGIGEGMASRASNKVTIPEEAPSQPPQNIQAYSIDSRTISLQWQMPVVSSWNGRLKGYQIAYSLSYPNSTWKHVQIDDPNTNKINLTDLIVWETYLIKLSAYNSKGYGRQSHPPLRIRTKEGIPIRPPLNFKANSLNSTCIQMSWNEPPAQFVNGLIQGYKLLFYEHNQTDARQEKAIFTNHSHKGRNGAFNYEMCDLSKFTLYTLSLLCFTSSGDGPLTQPIQLKTLEDVPGEVSDVLFNNVYDTSVDIEWRAPLQPNGRILAYVISYKPAVNGSKFENIVVDSSQLNFTIRNLKSSTEYIIGLRAKTQAGEGIQKLLQIKSGVPPELPEPPKAIVLRSIGQTHVELEFIPGYNGKTSINKWIVEALQVFNSKYSSKWVQVYEKSNAPNATKLTVSNLKPFTNYTLRMFAKNVKGISKPSQSTEVFQTLSDVPSYTPQYLSARLENLFINSTRNLDVLLKWSPIPTSKWNGIPLGYVLFVTECFTNLTDTIEIKFNKYKQTNFLLKNIGAYKCYQISISAWNSVGLGPRTYQDNILILNRTSQCKPSNYTYNVNLYTVNSTAIRITWSALDKAYWNGILTGYLIKYTPTESPSNDLTTPINYYDFDETGENTDNDLAFLSNYKQKDFFYRITETGEKSKKFETLLSGLLSFTNYKIEISACTRAGCGPSSLPVSLKTLDYLPSRPVDLNFPYVNLTNVKLEFGSPRYPNGLINSFRIRYSLKRSPNRWKYAYLNWSQNQSIYFVEVNNLLKMEYYIFEVCANNSWGFGESARTIVYTIDNLSRLRPDRPSRPTVQKSSIKTTELTISWNTNSDNYSPIRFFQIQIAENSSEWRTVYLYKNANANLNNNFMLKIKGKDKLGSLIIKPNGYLYKFRIASTNDIGTSEFSEESVAVTTKQDLPELNLFDLNASVVDANRIELQWLERIDKDAKLTKFKVAYRLVQEEDPDSIMINEILVDYNNTSQNLVDPKSKLNQNPDVNTHQYTLTSQNLNKLGKYEASFFLS</sequence>
<dbReference type="InterPro" id="IPR013098">
    <property type="entry name" value="Ig_I-set"/>
</dbReference>
<dbReference type="InterPro" id="IPR003599">
    <property type="entry name" value="Ig_sub"/>
</dbReference>
<dbReference type="Pfam" id="PF07679">
    <property type="entry name" value="I-set"/>
    <property type="match status" value="3"/>
</dbReference>
<name>A0A3M7QBG7_BRAPC</name>
<dbReference type="PROSITE" id="PS50853">
    <property type="entry name" value="FN3"/>
    <property type="match status" value="9"/>
</dbReference>
<feature type="domain" description="Fibronectin type-III" evidence="5">
    <location>
        <begin position="433"/>
        <end position="530"/>
    </location>
</feature>
<feature type="domain" description="Ig-like" evidence="4">
    <location>
        <begin position="2"/>
        <end position="91"/>
    </location>
</feature>
<dbReference type="FunFam" id="2.60.40.10:FF:000028">
    <property type="entry name" value="Neuronal cell adhesion molecule"/>
    <property type="match status" value="2"/>
</dbReference>
<dbReference type="SUPFAM" id="SSF48726">
    <property type="entry name" value="Immunoglobulin"/>
    <property type="match status" value="3"/>
</dbReference>
<dbReference type="Proteomes" id="UP000276133">
    <property type="component" value="Unassembled WGS sequence"/>
</dbReference>
<feature type="domain" description="Ig-like" evidence="4">
    <location>
        <begin position="97"/>
        <end position="199"/>
    </location>
</feature>
<dbReference type="SMART" id="SM00409">
    <property type="entry name" value="IG"/>
    <property type="match status" value="3"/>
</dbReference>
<dbReference type="InterPro" id="IPR050964">
    <property type="entry name" value="Striated_Muscle_Regulatory"/>
</dbReference>
<protein>
    <submittedName>
        <fullName evidence="6">Sidekick-2 isoform X2</fullName>
    </submittedName>
</protein>
<dbReference type="PROSITE" id="PS50835">
    <property type="entry name" value="IG_LIKE"/>
    <property type="match status" value="3"/>
</dbReference>
<feature type="domain" description="Fibronectin type-III" evidence="5">
    <location>
        <begin position="852"/>
        <end position="949"/>
    </location>
</feature>
<dbReference type="PANTHER" id="PTHR13817:SF166">
    <property type="entry name" value="NEURONAL IGCAM-RELATED"/>
    <property type="match status" value="1"/>
</dbReference>
<feature type="domain" description="Fibronectin type-III" evidence="5">
    <location>
        <begin position="740"/>
        <end position="840"/>
    </location>
</feature>
<dbReference type="STRING" id="10195.A0A3M7QBG7"/>
<feature type="domain" description="Fibronectin type-III" evidence="5">
    <location>
        <begin position="1093"/>
        <end position="1190"/>
    </location>
</feature>
<dbReference type="SMART" id="SM00408">
    <property type="entry name" value="IGc2"/>
    <property type="match status" value="3"/>
</dbReference>
<feature type="domain" description="Fibronectin type-III" evidence="5">
    <location>
        <begin position="535"/>
        <end position="638"/>
    </location>
</feature>
<dbReference type="InterPro" id="IPR003961">
    <property type="entry name" value="FN3_dom"/>
</dbReference>
<dbReference type="EMBL" id="REGN01006783">
    <property type="protein sequence ID" value="RNA08295.1"/>
    <property type="molecule type" value="Genomic_DNA"/>
</dbReference>
<dbReference type="InterPro" id="IPR013783">
    <property type="entry name" value="Ig-like_fold"/>
</dbReference>
<feature type="domain" description="Fibronectin type-III" evidence="5">
    <location>
        <begin position="639"/>
        <end position="736"/>
    </location>
</feature>
<dbReference type="GO" id="GO:0045202">
    <property type="term" value="C:synapse"/>
    <property type="evidence" value="ECO:0007669"/>
    <property type="project" value="TreeGrafter"/>
</dbReference>
<dbReference type="InterPro" id="IPR007110">
    <property type="entry name" value="Ig-like_dom"/>
</dbReference>
<organism evidence="6 7">
    <name type="scientific">Brachionus plicatilis</name>
    <name type="common">Marine rotifer</name>
    <name type="synonym">Brachionus muelleri</name>
    <dbReference type="NCBI Taxonomy" id="10195"/>
    <lineage>
        <taxon>Eukaryota</taxon>
        <taxon>Metazoa</taxon>
        <taxon>Spiralia</taxon>
        <taxon>Gnathifera</taxon>
        <taxon>Rotifera</taxon>
        <taxon>Eurotatoria</taxon>
        <taxon>Monogononta</taxon>
        <taxon>Pseudotrocha</taxon>
        <taxon>Ploima</taxon>
        <taxon>Brachionidae</taxon>
        <taxon>Brachionus</taxon>
    </lineage>
</organism>
<dbReference type="Pfam" id="PF00041">
    <property type="entry name" value="fn3"/>
    <property type="match status" value="6"/>
</dbReference>
<evidence type="ECO:0000259" key="5">
    <source>
        <dbReference type="PROSITE" id="PS50853"/>
    </source>
</evidence>
<dbReference type="PANTHER" id="PTHR13817">
    <property type="entry name" value="TITIN"/>
    <property type="match status" value="1"/>
</dbReference>
<dbReference type="InterPro" id="IPR003598">
    <property type="entry name" value="Ig_sub2"/>
</dbReference>
<feature type="domain" description="Fibronectin type-III" evidence="5">
    <location>
        <begin position="1197"/>
        <end position="1307"/>
    </location>
</feature>
<feature type="non-terminal residue" evidence="6">
    <location>
        <position position="1"/>
    </location>
</feature>
<dbReference type="FunFam" id="2.60.40.10:FF:000032">
    <property type="entry name" value="palladin isoform X1"/>
    <property type="match status" value="1"/>
</dbReference>
<dbReference type="SUPFAM" id="SSF49265">
    <property type="entry name" value="Fibronectin type III"/>
    <property type="match status" value="5"/>
</dbReference>
<gene>
    <name evidence="6" type="ORF">BpHYR1_043610</name>
</gene>
<keyword evidence="2" id="KW-1015">Disulfide bond</keyword>
<evidence type="ECO:0000256" key="2">
    <source>
        <dbReference type="ARBA" id="ARBA00023157"/>
    </source>
</evidence>
<dbReference type="FunFam" id="2.60.40.10:FF:000209">
    <property type="entry name" value="Sidekick cell adhesion molecule 2"/>
    <property type="match status" value="1"/>
</dbReference>
<dbReference type="Gene3D" id="2.60.40.10">
    <property type="entry name" value="Immunoglobulins"/>
    <property type="match status" value="12"/>
</dbReference>
<evidence type="ECO:0000313" key="6">
    <source>
        <dbReference type="EMBL" id="RNA08295.1"/>
    </source>
</evidence>
<dbReference type="SMART" id="SM00060">
    <property type="entry name" value="FN3"/>
    <property type="match status" value="9"/>
</dbReference>
<feature type="domain" description="Fibronectin type-III" evidence="5">
    <location>
        <begin position="954"/>
        <end position="1089"/>
    </location>
</feature>
<keyword evidence="1" id="KW-0677">Repeat</keyword>
<evidence type="ECO:0000256" key="3">
    <source>
        <dbReference type="ARBA" id="ARBA00023319"/>
    </source>
</evidence>
<feature type="domain" description="Fibronectin type-III" evidence="5">
    <location>
        <begin position="311"/>
        <end position="428"/>
    </location>
</feature>
<dbReference type="GO" id="GO:0007156">
    <property type="term" value="P:homophilic cell adhesion via plasma membrane adhesion molecules"/>
    <property type="evidence" value="ECO:0007669"/>
    <property type="project" value="TreeGrafter"/>
</dbReference>
<accession>A0A3M7QBG7</accession>
<keyword evidence="7" id="KW-1185">Reference proteome</keyword>
<proteinExistence type="predicted"/>
<evidence type="ECO:0000313" key="7">
    <source>
        <dbReference type="Proteomes" id="UP000276133"/>
    </source>
</evidence>
<reference evidence="6 7" key="1">
    <citation type="journal article" date="2018" name="Sci. Rep.">
        <title>Genomic signatures of local adaptation to the degree of environmental predictability in rotifers.</title>
        <authorList>
            <person name="Franch-Gras L."/>
            <person name="Hahn C."/>
            <person name="Garcia-Roger E.M."/>
            <person name="Carmona M.J."/>
            <person name="Serra M."/>
            <person name="Gomez A."/>
        </authorList>
    </citation>
    <scope>NUCLEOTIDE SEQUENCE [LARGE SCALE GENOMIC DNA]</scope>
    <source>
        <strain evidence="6">HYR1</strain>
    </source>
</reference>
<dbReference type="GO" id="GO:0007416">
    <property type="term" value="P:synapse assembly"/>
    <property type="evidence" value="ECO:0007669"/>
    <property type="project" value="TreeGrafter"/>
</dbReference>
<dbReference type="OrthoDB" id="8923679at2759"/>
<dbReference type="InterPro" id="IPR036116">
    <property type="entry name" value="FN3_sf"/>
</dbReference>
<keyword evidence="3" id="KW-0393">Immunoglobulin domain</keyword>
<dbReference type="InterPro" id="IPR036179">
    <property type="entry name" value="Ig-like_dom_sf"/>
</dbReference>
<comment type="caution">
    <text evidence="6">The sequence shown here is derived from an EMBL/GenBank/DDBJ whole genome shotgun (WGS) entry which is preliminary data.</text>
</comment>
<dbReference type="CDD" id="cd00063">
    <property type="entry name" value="FN3"/>
    <property type="match status" value="9"/>
</dbReference>